<dbReference type="HOGENOM" id="CLU_1630397_0_0_1"/>
<evidence type="ECO:0000313" key="3">
    <source>
        <dbReference type="Proteomes" id="UP000009168"/>
    </source>
</evidence>
<dbReference type="GeneID" id="7828671"/>
<dbReference type="STRING" id="312017.Q22MT1"/>
<proteinExistence type="predicted"/>
<dbReference type="SUPFAM" id="SSF81296">
    <property type="entry name" value="E set domains"/>
    <property type="match status" value="1"/>
</dbReference>
<evidence type="ECO:0000259" key="1">
    <source>
        <dbReference type="SMART" id="SM00737"/>
    </source>
</evidence>
<dbReference type="RefSeq" id="XP_976939.2">
    <property type="nucleotide sequence ID" value="XM_971846.2"/>
</dbReference>
<dbReference type="SMR" id="Q22MT1"/>
<dbReference type="InterPro" id="IPR014756">
    <property type="entry name" value="Ig_E-set"/>
</dbReference>
<name>Q22MT1_TETTS</name>
<dbReference type="KEGG" id="tet:TTHERM_00030420"/>
<evidence type="ECO:0000313" key="2">
    <source>
        <dbReference type="EMBL" id="EAR86382.2"/>
    </source>
</evidence>
<reference evidence="3" key="1">
    <citation type="journal article" date="2006" name="PLoS Biol.">
        <title>Macronuclear genome sequence of the ciliate Tetrahymena thermophila, a model eukaryote.</title>
        <authorList>
            <person name="Eisen J.A."/>
            <person name="Coyne R.S."/>
            <person name="Wu M."/>
            <person name="Wu D."/>
            <person name="Thiagarajan M."/>
            <person name="Wortman J.R."/>
            <person name="Badger J.H."/>
            <person name="Ren Q."/>
            <person name="Amedeo P."/>
            <person name="Jones K.M."/>
            <person name="Tallon L.J."/>
            <person name="Delcher A.L."/>
            <person name="Salzberg S.L."/>
            <person name="Silva J.C."/>
            <person name="Haas B.J."/>
            <person name="Majoros W.H."/>
            <person name="Farzad M."/>
            <person name="Carlton J.M."/>
            <person name="Smith R.K. Jr."/>
            <person name="Garg J."/>
            <person name="Pearlman R.E."/>
            <person name="Karrer K.M."/>
            <person name="Sun L."/>
            <person name="Manning G."/>
            <person name="Elde N.C."/>
            <person name="Turkewitz A.P."/>
            <person name="Asai D.J."/>
            <person name="Wilkes D.E."/>
            <person name="Wang Y."/>
            <person name="Cai H."/>
            <person name="Collins K."/>
            <person name="Stewart B.A."/>
            <person name="Lee S.R."/>
            <person name="Wilamowska K."/>
            <person name="Weinberg Z."/>
            <person name="Ruzzo W.L."/>
            <person name="Wloga D."/>
            <person name="Gaertig J."/>
            <person name="Frankel J."/>
            <person name="Tsao C.-C."/>
            <person name="Gorovsky M.A."/>
            <person name="Keeling P.J."/>
            <person name="Waller R.F."/>
            <person name="Patron N.J."/>
            <person name="Cherry J.M."/>
            <person name="Stover N.A."/>
            <person name="Krieger C.J."/>
            <person name="del Toro C."/>
            <person name="Ryder H.F."/>
            <person name="Williamson S.C."/>
            <person name="Barbeau R.A."/>
            <person name="Hamilton E.P."/>
            <person name="Orias E."/>
        </authorList>
    </citation>
    <scope>NUCLEOTIDE SEQUENCE [LARGE SCALE GENOMIC DNA]</scope>
    <source>
        <strain evidence="3">SB210</strain>
    </source>
</reference>
<dbReference type="AlphaFoldDB" id="Q22MT1"/>
<accession>Q22MT1</accession>
<sequence>MAKQYILATLLFTVAVLTLGTYYVFTHNQAPSIPLDENGQKIKLGGIPWPFSNCGSEFDPLQVTSVVFAGQPERGAPPNDAVISGSMMQHEEYSTVNVIVKLNNVQVFNNNLPCTGTYDPGDMFIFKYAFQVPGIAPGGPYSVYFRFMNKQNQSTSCTQVDMDL</sequence>
<dbReference type="Proteomes" id="UP000009168">
    <property type="component" value="Unassembled WGS sequence"/>
</dbReference>
<dbReference type="OrthoDB" id="6409159at2759"/>
<dbReference type="EMBL" id="GG662720">
    <property type="protein sequence ID" value="EAR86382.2"/>
    <property type="molecule type" value="Genomic_DNA"/>
</dbReference>
<dbReference type="Pfam" id="PF02221">
    <property type="entry name" value="E1_DerP2_DerF2"/>
    <property type="match status" value="1"/>
</dbReference>
<protein>
    <submittedName>
        <fullName evidence="2">ML domain protein</fullName>
    </submittedName>
</protein>
<gene>
    <name evidence="2" type="ORF">TTHERM_00030420</name>
</gene>
<dbReference type="InParanoid" id="Q22MT1"/>
<dbReference type="SMART" id="SM00737">
    <property type="entry name" value="ML"/>
    <property type="match status" value="1"/>
</dbReference>
<dbReference type="InterPro" id="IPR003172">
    <property type="entry name" value="ML_dom"/>
</dbReference>
<organism evidence="2 3">
    <name type="scientific">Tetrahymena thermophila (strain SB210)</name>
    <dbReference type="NCBI Taxonomy" id="312017"/>
    <lineage>
        <taxon>Eukaryota</taxon>
        <taxon>Sar</taxon>
        <taxon>Alveolata</taxon>
        <taxon>Ciliophora</taxon>
        <taxon>Intramacronucleata</taxon>
        <taxon>Oligohymenophorea</taxon>
        <taxon>Hymenostomatida</taxon>
        <taxon>Tetrahymenina</taxon>
        <taxon>Tetrahymenidae</taxon>
        <taxon>Tetrahymena</taxon>
    </lineage>
</organism>
<keyword evidence="3" id="KW-1185">Reference proteome</keyword>
<feature type="domain" description="MD-2-related lipid-recognition" evidence="1">
    <location>
        <begin position="51"/>
        <end position="162"/>
    </location>
</feature>